<name>A0A2K3K3F2_TRIPR</name>
<organism evidence="1 2">
    <name type="scientific">Trifolium pratense</name>
    <name type="common">Red clover</name>
    <dbReference type="NCBI Taxonomy" id="57577"/>
    <lineage>
        <taxon>Eukaryota</taxon>
        <taxon>Viridiplantae</taxon>
        <taxon>Streptophyta</taxon>
        <taxon>Embryophyta</taxon>
        <taxon>Tracheophyta</taxon>
        <taxon>Spermatophyta</taxon>
        <taxon>Magnoliopsida</taxon>
        <taxon>eudicotyledons</taxon>
        <taxon>Gunneridae</taxon>
        <taxon>Pentapetalae</taxon>
        <taxon>rosids</taxon>
        <taxon>fabids</taxon>
        <taxon>Fabales</taxon>
        <taxon>Fabaceae</taxon>
        <taxon>Papilionoideae</taxon>
        <taxon>50 kb inversion clade</taxon>
        <taxon>NPAAA clade</taxon>
        <taxon>Hologalegina</taxon>
        <taxon>IRL clade</taxon>
        <taxon>Trifolieae</taxon>
        <taxon>Trifolium</taxon>
    </lineage>
</organism>
<comment type="caution">
    <text evidence="1">The sequence shown here is derived from an EMBL/GenBank/DDBJ whole genome shotgun (WGS) entry which is preliminary data.</text>
</comment>
<reference evidence="1 2" key="2">
    <citation type="journal article" date="2017" name="Front. Plant Sci.">
        <title>Gene Classification and Mining of Molecular Markers Useful in Red Clover (Trifolium pratense) Breeding.</title>
        <authorList>
            <person name="Istvanek J."/>
            <person name="Dluhosova J."/>
            <person name="Dluhos P."/>
            <person name="Patkova L."/>
            <person name="Nedelnik J."/>
            <person name="Repkova J."/>
        </authorList>
    </citation>
    <scope>NUCLEOTIDE SEQUENCE [LARGE SCALE GENOMIC DNA]</scope>
    <source>
        <strain evidence="2">cv. Tatra</strain>
        <tissue evidence="1">Young leaves</tissue>
    </source>
</reference>
<dbReference type="AlphaFoldDB" id="A0A2K3K3F2"/>
<sequence length="22" mass="2220">VLGSHGPLANRAPGRAFLPMSA</sequence>
<dbReference type="Proteomes" id="UP000236291">
    <property type="component" value="Unassembled WGS sequence"/>
</dbReference>
<proteinExistence type="predicted"/>
<dbReference type="EMBL" id="ASHM01138494">
    <property type="protein sequence ID" value="PNX60808.1"/>
    <property type="molecule type" value="Genomic_DNA"/>
</dbReference>
<gene>
    <name evidence="1" type="ORF">L195_g060363</name>
</gene>
<evidence type="ECO:0000313" key="2">
    <source>
        <dbReference type="Proteomes" id="UP000236291"/>
    </source>
</evidence>
<accession>A0A2K3K3F2</accession>
<feature type="non-terminal residue" evidence="1">
    <location>
        <position position="1"/>
    </location>
</feature>
<reference evidence="1 2" key="1">
    <citation type="journal article" date="2014" name="Am. J. Bot.">
        <title>Genome assembly and annotation for red clover (Trifolium pratense; Fabaceae).</title>
        <authorList>
            <person name="Istvanek J."/>
            <person name="Jaros M."/>
            <person name="Krenek A."/>
            <person name="Repkova J."/>
        </authorList>
    </citation>
    <scope>NUCLEOTIDE SEQUENCE [LARGE SCALE GENOMIC DNA]</scope>
    <source>
        <strain evidence="2">cv. Tatra</strain>
        <tissue evidence="1">Young leaves</tissue>
    </source>
</reference>
<protein>
    <submittedName>
        <fullName evidence="1">Uncharacterized protein</fullName>
    </submittedName>
</protein>
<evidence type="ECO:0000313" key="1">
    <source>
        <dbReference type="EMBL" id="PNX60808.1"/>
    </source>
</evidence>